<name>A0A0E0RK78_ORYRU</name>
<dbReference type="AlphaFoldDB" id="A0A0E0RK78"/>
<reference evidence="3" key="1">
    <citation type="submission" date="2013-06" db="EMBL/GenBank/DDBJ databases">
        <authorList>
            <person name="Zhao Q."/>
        </authorList>
    </citation>
    <scope>NUCLEOTIDE SEQUENCE</scope>
    <source>
        <strain evidence="3">cv. W1943</strain>
    </source>
</reference>
<dbReference type="Gramene" id="ORUFI12G21510.1">
    <property type="protein sequence ID" value="ORUFI12G21510.1"/>
    <property type="gene ID" value="ORUFI12G21510"/>
</dbReference>
<feature type="compositionally biased region" description="Basic residues" evidence="1">
    <location>
        <begin position="179"/>
        <end position="195"/>
    </location>
</feature>
<evidence type="ECO:0000313" key="2">
    <source>
        <dbReference type="EnsemblPlants" id="ORUFI12G21510.1"/>
    </source>
</evidence>
<protein>
    <submittedName>
        <fullName evidence="2">Uncharacterized protein</fullName>
    </submittedName>
</protein>
<feature type="compositionally biased region" description="Basic and acidic residues" evidence="1">
    <location>
        <begin position="164"/>
        <end position="173"/>
    </location>
</feature>
<dbReference type="HOGENOM" id="CLU_099238_0_0_1"/>
<keyword evidence="3" id="KW-1185">Reference proteome</keyword>
<sequence length="223" mass="23635">MPLHKPLSSKNAITVNSTPLEPLFFNNDHFALGAKYTQFTVKEKNYNPNPIATDPNPPDPAFYRSQSPMASRGGSPRRCPWHRYASGPRGRCGEEDQGGGVVGRHEEVHGDGGVAGCGEEEQGGDAAGHGEEEQGGGVARRREEVHGGAAVTGCGAGAVGAGEGKSRSGEEAKGGGAARRSRERRGGPRRRRGRERRGGPVAAALQGTLTRFMEVRRGGRRCR</sequence>
<dbReference type="Proteomes" id="UP000008022">
    <property type="component" value="Unassembled WGS sequence"/>
</dbReference>
<organism evidence="2 3">
    <name type="scientific">Oryza rufipogon</name>
    <name type="common">Brownbeard rice</name>
    <name type="synonym">Asian wild rice</name>
    <dbReference type="NCBI Taxonomy" id="4529"/>
    <lineage>
        <taxon>Eukaryota</taxon>
        <taxon>Viridiplantae</taxon>
        <taxon>Streptophyta</taxon>
        <taxon>Embryophyta</taxon>
        <taxon>Tracheophyta</taxon>
        <taxon>Spermatophyta</taxon>
        <taxon>Magnoliopsida</taxon>
        <taxon>Liliopsida</taxon>
        <taxon>Poales</taxon>
        <taxon>Poaceae</taxon>
        <taxon>BOP clade</taxon>
        <taxon>Oryzoideae</taxon>
        <taxon>Oryzeae</taxon>
        <taxon>Oryzinae</taxon>
        <taxon>Oryza</taxon>
    </lineage>
</organism>
<reference evidence="2" key="2">
    <citation type="submission" date="2015-06" db="UniProtKB">
        <authorList>
            <consortium name="EnsemblPlants"/>
        </authorList>
    </citation>
    <scope>IDENTIFICATION</scope>
</reference>
<accession>A0A0E0RK78</accession>
<evidence type="ECO:0000313" key="3">
    <source>
        <dbReference type="Proteomes" id="UP000008022"/>
    </source>
</evidence>
<feature type="compositionally biased region" description="Gly residues" evidence="1">
    <location>
        <begin position="154"/>
        <end position="163"/>
    </location>
</feature>
<evidence type="ECO:0000256" key="1">
    <source>
        <dbReference type="SAM" id="MobiDB-lite"/>
    </source>
</evidence>
<feature type="region of interest" description="Disordered" evidence="1">
    <location>
        <begin position="45"/>
        <end position="205"/>
    </location>
</feature>
<proteinExistence type="predicted"/>
<dbReference type="EnsemblPlants" id="ORUFI12G21510.1">
    <property type="protein sequence ID" value="ORUFI12G21510.1"/>
    <property type="gene ID" value="ORUFI12G21510"/>
</dbReference>